<keyword evidence="1" id="KW-0472">Membrane</keyword>
<protein>
    <submittedName>
        <fullName evidence="2">Uncharacterized protein</fullName>
    </submittedName>
</protein>
<feature type="transmembrane region" description="Helical" evidence="1">
    <location>
        <begin position="94"/>
        <end position="115"/>
    </location>
</feature>
<feature type="transmembrane region" description="Helical" evidence="1">
    <location>
        <begin position="69"/>
        <end position="88"/>
    </location>
</feature>
<sequence>MNTASITLLSVWLFLLVVIIVMTIIDLITPKVFKPGDNLNRTEKKQVKRTIAAGPLAEYKHNRLFRTSIYGGILSILIYLFALFAMVLDHFVLSMGLIALAAALYPFLGVMLPSFQYKYWLKHEPSDFTLLAQDKFSKFIILRVILTACVIGLFLLPAVFYEQFLAIFVAIISKIMGY</sequence>
<organism evidence="2 3">
    <name type="scientific">Lactiplantibacillus mudanjiangensis</name>
    <dbReference type="NCBI Taxonomy" id="1296538"/>
    <lineage>
        <taxon>Bacteria</taxon>
        <taxon>Bacillati</taxon>
        <taxon>Bacillota</taxon>
        <taxon>Bacilli</taxon>
        <taxon>Lactobacillales</taxon>
        <taxon>Lactobacillaceae</taxon>
        <taxon>Lactiplantibacillus</taxon>
    </lineage>
</organism>
<evidence type="ECO:0000256" key="1">
    <source>
        <dbReference type="SAM" id="Phobius"/>
    </source>
</evidence>
<evidence type="ECO:0000313" key="3">
    <source>
        <dbReference type="Proteomes" id="UP000289996"/>
    </source>
</evidence>
<name>A0A660E6H0_9LACO</name>
<evidence type="ECO:0000313" key="2">
    <source>
        <dbReference type="EMBL" id="VDG30399.1"/>
    </source>
</evidence>
<keyword evidence="1" id="KW-1133">Transmembrane helix</keyword>
<proteinExistence type="predicted"/>
<dbReference type="OrthoDB" id="9998572at2"/>
<accession>A0A660E6H0</accession>
<reference evidence="2 3" key="1">
    <citation type="submission" date="2018-11" db="EMBL/GenBank/DDBJ databases">
        <authorList>
            <person name="Wuyts S."/>
        </authorList>
    </citation>
    <scope>NUCLEOTIDE SEQUENCE [LARGE SCALE GENOMIC DNA]</scope>
    <source>
        <strain evidence="2">Lactobacillus mudanjiangensis AMBF249</strain>
    </source>
</reference>
<dbReference type="AlphaFoldDB" id="A0A660E6H0"/>
<feature type="transmembrane region" description="Helical" evidence="1">
    <location>
        <begin position="136"/>
        <end position="154"/>
    </location>
</feature>
<keyword evidence="1" id="KW-0812">Transmembrane</keyword>
<keyword evidence="3" id="KW-1185">Reference proteome</keyword>
<dbReference type="RefSeq" id="WP_130847612.1">
    <property type="nucleotide sequence ID" value="NZ_BJDY01000002.1"/>
</dbReference>
<feature type="transmembrane region" description="Helical" evidence="1">
    <location>
        <begin position="6"/>
        <end position="28"/>
    </location>
</feature>
<gene>
    <name evidence="2" type="ORF">MUDAN_MDHGFNIF_01950</name>
</gene>
<dbReference type="EMBL" id="UYIG01000196">
    <property type="protein sequence ID" value="VDG30399.1"/>
    <property type="molecule type" value="Genomic_DNA"/>
</dbReference>
<dbReference type="Proteomes" id="UP000289996">
    <property type="component" value="Unassembled WGS sequence"/>
</dbReference>